<proteinExistence type="predicted"/>
<name>A0A6M3L013_9ZZZZ</name>
<evidence type="ECO:0000313" key="1">
    <source>
        <dbReference type="EMBL" id="QJA86775.1"/>
    </source>
</evidence>
<protein>
    <submittedName>
        <fullName evidence="1">Uncharacterized protein</fullName>
    </submittedName>
</protein>
<gene>
    <name evidence="1" type="ORF">MM415B03121_0010</name>
</gene>
<reference evidence="1" key="1">
    <citation type="submission" date="2020-03" db="EMBL/GenBank/DDBJ databases">
        <title>The deep terrestrial virosphere.</title>
        <authorList>
            <person name="Holmfeldt K."/>
            <person name="Nilsson E."/>
            <person name="Simone D."/>
            <person name="Lopez-Fernandez M."/>
            <person name="Wu X."/>
            <person name="de Brujin I."/>
            <person name="Lundin D."/>
            <person name="Andersson A."/>
            <person name="Bertilsson S."/>
            <person name="Dopson M."/>
        </authorList>
    </citation>
    <scope>NUCLEOTIDE SEQUENCE</scope>
    <source>
        <strain evidence="1">MM415B03121</strain>
    </source>
</reference>
<organism evidence="1">
    <name type="scientific">viral metagenome</name>
    <dbReference type="NCBI Taxonomy" id="1070528"/>
    <lineage>
        <taxon>unclassified sequences</taxon>
        <taxon>metagenomes</taxon>
        <taxon>organismal metagenomes</taxon>
    </lineage>
</organism>
<accession>A0A6M3L013</accession>
<dbReference type="AlphaFoldDB" id="A0A6M3L013"/>
<sequence>MKKETLEKYKKLVDDICSDDSGADMPYDDFLKKWALKLYSIILNDREETFKKILKQLRN</sequence>
<dbReference type="EMBL" id="MT142658">
    <property type="protein sequence ID" value="QJA86775.1"/>
    <property type="molecule type" value="Genomic_DNA"/>
</dbReference>